<protein>
    <submittedName>
        <fullName evidence="2">Uncharacterized protein</fullName>
    </submittedName>
</protein>
<organism evidence="2 3">
    <name type="scientific">Taxus chinensis</name>
    <name type="common">Chinese yew</name>
    <name type="synonym">Taxus wallichiana var. chinensis</name>
    <dbReference type="NCBI Taxonomy" id="29808"/>
    <lineage>
        <taxon>Eukaryota</taxon>
        <taxon>Viridiplantae</taxon>
        <taxon>Streptophyta</taxon>
        <taxon>Embryophyta</taxon>
        <taxon>Tracheophyta</taxon>
        <taxon>Spermatophyta</taxon>
        <taxon>Pinopsida</taxon>
        <taxon>Pinidae</taxon>
        <taxon>Conifers II</taxon>
        <taxon>Cupressales</taxon>
        <taxon>Taxaceae</taxon>
        <taxon>Taxus</taxon>
    </lineage>
</organism>
<reference evidence="2 3" key="1">
    <citation type="journal article" date="2021" name="Nat. Plants">
        <title>The Taxus genome provides insights into paclitaxel biosynthesis.</title>
        <authorList>
            <person name="Xiong X."/>
            <person name="Gou J."/>
            <person name="Liao Q."/>
            <person name="Li Y."/>
            <person name="Zhou Q."/>
            <person name="Bi G."/>
            <person name="Li C."/>
            <person name="Du R."/>
            <person name="Wang X."/>
            <person name="Sun T."/>
            <person name="Guo L."/>
            <person name="Liang H."/>
            <person name="Lu P."/>
            <person name="Wu Y."/>
            <person name="Zhang Z."/>
            <person name="Ro D.K."/>
            <person name="Shang Y."/>
            <person name="Huang S."/>
            <person name="Yan J."/>
        </authorList>
    </citation>
    <scope>NUCLEOTIDE SEQUENCE [LARGE SCALE GENOMIC DNA]</scope>
    <source>
        <strain evidence="2">Ta-2019</strain>
    </source>
</reference>
<evidence type="ECO:0000313" key="2">
    <source>
        <dbReference type="EMBL" id="KAH9321652.1"/>
    </source>
</evidence>
<feature type="region of interest" description="Disordered" evidence="1">
    <location>
        <begin position="1"/>
        <end position="84"/>
    </location>
</feature>
<accession>A0AA38LI00</accession>
<evidence type="ECO:0000313" key="3">
    <source>
        <dbReference type="Proteomes" id="UP000824469"/>
    </source>
</evidence>
<keyword evidence="3" id="KW-1185">Reference proteome</keyword>
<name>A0AA38LI00_TAXCH</name>
<feature type="non-terminal residue" evidence="2">
    <location>
        <position position="1"/>
    </location>
</feature>
<proteinExistence type="predicted"/>
<feature type="compositionally biased region" description="Low complexity" evidence="1">
    <location>
        <begin position="54"/>
        <end position="76"/>
    </location>
</feature>
<dbReference type="EMBL" id="JAHRHJ020000003">
    <property type="protein sequence ID" value="KAH9321652.1"/>
    <property type="molecule type" value="Genomic_DNA"/>
</dbReference>
<dbReference type="Proteomes" id="UP000824469">
    <property type="component" value="Unassembled WGS sequence"/>
</dbReference>
<gene>
    <name evidence="2" type="ORF">KI387_016291</name>
</gene>
<comment type="caution">
    <text evidence="2">The sequence shown here is derived from an EMBL/GenBank/DDBJ whole genome shotgun (WGS) entry which is preliminary data.</text>
</comment>
<feature type="compositionally biased region" description="Low complexity" evidence="1">
    <location>
        <begin position="23"/>
        <end position="36"/>
    </location>
</feature>
<feature type="non-terminal residue" evidence="2">
    <location>
        <position position="184"/>
    </location>
</feature>
<dbReference type="AlphaFoldDB" id="A0AA38LI00"/>
<sequence length="184" mass="20250">ESCQKFGLGYDDPTIHPPGTYASSPIHIDSSISSPSEYTTDSEHISSPSNYPTDSNNISSPSNYPSSSDNDFSPSNYLTDPDQGDTVPIPPNFFFISTIFLGPVTYQAKNETRSFPLKYPEMVEEDSPIIDILQCDDDTSILSYMGAEGSQDQKIHPLEKSNLLNESTIDITIGAPQEHHILKI</sequence>
<evidence type="ECO:0000256" key="1">
    <source>
        <dbReference type="SAM" id="MobiDB-lite"/>
    </source>
</evidence>